<dbReference type="CDD" id="cd20655">
    <property type="entry name" value="CYP93"/>
    <property type="match status" value="1"/>
</dbReference>
<comment type="subcellular location">
    <subcellularLocation>
        <location evidence="2">Membrane</location>
        <topology evidence="2">Single-pass membrane protein</topology>
    </subcellularLocation>
</comment>
<comment type="similarity">
    <text evidence="3">Belongs to the cytochrome P450 family.</text>
</comment>
<evidence type="ECO:0000256" key="1">
    <source>
        <dbReference type="ARBA" id="ARBA00001971"/>
    </source>
</evidence>
<accession>A0A444YHD6</accession>
<keyword evidence="11 13" id="KW-0472">Membrane</keyword>
<proteinExistence type="inferred from homology"/>
<keyword evidence="9 12" id="KW-0408">Iron</keyword>
<evidence type="ECO:0000256" key="8">
    <source>
        <dbReference type="ARBA" id="ARBA00023002"/>
    </source>
</evidence>
<dbReference type="PANTHER" id="PTHR47944:SF17">
    <property type="entry name" value="3,9-DIHYDROXYPTEROCARPAN 6A-MONOOXYGENASE"/>
    <property type="match status" value="1"/>
</dbReference>
<dbReference type="PRINTS" id="PR00385">
    <property type="entry name" value="P450"/>
</dbReference>
<evidence type="ECO:0000256" key="2">
    <source>
        <dbReference type="ARBA" id="ARBA00004167"/>
    </source>
</evidence>
<evidence type="ECO:0000313" key="15">
    <source>
        <dbReference type="Proteomes" id="UP000289738"/>
    </source>
</evidence>
<dbReference type="Pfam" id="PF00067">
    <property type="entry name" value="p450"/>
    <property type="match status" value="1"/>
</dbReference>
<dbReference type="InterPro" id="IPR017972">
    <property type="entry name" value="Cyt_P450_CS"/>
</dbReference>
<reference evidence="14 15" key="1">
    <citation type="submission" date="2019-01" db="EMBL/GenBank/DDBJ databases">
        <title>Sequencing of cultivated peanut Arachis hypogaea provides insights into genome evolution and oil improvement.</title>
        <authorList>
            <person name="Chen X."/>
        </authorList>
    </citation>
    <scope>NUCLEOTIDE SEQUENCE [LARGE SCALE GENOMIC DNA]</scope>
    <source>
        <strain evidence="15">cv. Fuhuasheng</strain>
        <tissue evidence="14">Leaves</tissue>
    </source>
</reference>
<keyword evidence="6 12" id="KW-0479">Metal-binding</keyword>
<evidence type="ECO:0000256" key="11">
    <source>
        <dbReference type="ARBA" id="ARBA00023136"/>
    </source>
</evidence>
<keyword evidence="5 13" id="KW-0812">Transmembrane</keyword>
<dbReference type="Gene3D" id="1.10.630.10">
    <property type="entry name" value="Cytochrome P450"/>
    <property type="match status" value="1"/>
</dbReference>
<dbReference type="FunFam" id="1.10.630.10:FF:000019">
    <property type="entry name" value="Cytochrome P450 family protein"/>
    <property type="match status" value="1"/>
</dbReference>
<keyword evidence="8" id="KW-0560">Oxidoreductase</keyword>
<keyword evidence="10" id="KW-0503">Monooxygenase</keyword>
<evidence type="ECO:0000256" key="3">
    <source>
        <dbReference type="ARBA" id="ARBA00010617"/>
    </source>
</evidence>
<dbReference type="GO" id="GO:0016020">
    <property type="term" value="C:membrane"/>
    <property type="evidence" value="ECO:0007669"/>
    <property type="project" value="UniProtKB-SubCell"/>
</dbReference>
<dbReference type="EMBL" id="SDMP01000016">
    <property type="protein sequence ID" value="RYR01311.1"/>
    <property type="molecule type" value="Genomic_DNA"/>
</dbReference>
<dbReference type="InterPro" id="IPR019149">
    <property type="entry name" value="ABHD18"/>
</dbReference>
<dbReference type="GO" id="GO:0020037">
    <property type="term" value="F:heme binding"/>
    <property type="evidence" value="ECO:0007669"/>
    <property type="project" value="InterPro"/>
</dbReference>
<keyword evidence="7 13" id="KW-1133">Transmembrane helix</keyword>
<dbReference type="InterPro" id="IPR002401">
    <property type="entry name" value="Cyt_P450_E_grp-I"/>
</dbReference>
<feature type="transmembrane region" description="Helical" evidence="13">
    <location>
        <begin position="26"/>
        <end position="44"/>
    </location>
</feature>
<keyword evidence="4 12" id="KW-0349">Heme</keyword>
<dbReference type="InterPro" id="IPR001128">
    <property type="entry name" value="Cyt_P450"/>
</dbReference>
<organism evidence="14 15">
    <name type="scientific">Arachis hypogaea</name>
    <name type="common">Peanut</name>
    <dbReference type="NCBI Taxonomy" id="3818"/>
    <lineage>
        <taxon>Eukaryota</taxon>
        <taxon>Viridiplantae</taxon>
        <taxon>Streptophyta</taxon>
        <taxon>Embryophyta</taxon>
        <taxon>Tracheophyta</taxon>
        <taxon>Spermatophyta</taxon>
        <taxon>Magnoliopsida</taxon>
        <taxon>eudicotyledons</taxon>
        <taxon>Gunneridae</taxon>
        <taxon>Pentapetalae</taxon>
        <taxon>rosids</taxon>
        <taxon>fabids</taxon>
        <taxon>Fabales</taxon>
        <taxon>Fabaceae</taxon>
        <taxon>Papilionoideae</taxon>
        <taxon>50 kb inversion clade</taxon>
        <taxon>dalbergioids sensu lato</taxon>
        <taxon>Dalbergieae</taxon>
        <taxon>Pterocarpus clade</taxon>
        <taxon>Arachis</taxon>
    </lineage>
</organism>
<evidence type="ECO:0000256" key="5">
    <source>
        <dbReference type="ARBA" id="ARBA00022692"/>
    </source>
</evidence>
<feature type="transmembrane region" description="Helical" evidence="13">
    <location>
        <begin position="569"/>
        <end position="590"/>
    </location>
</feature>
<evidence type="ECO:0000256" key="6">
    <source>
        <dbReference type="ARBA" id="ARBA00022723"/>
    </source>
</evidence>
<dbReference type="Gene3D" id="3.40.50.1820">
    <property type="entry name" value="alpha/beta hydrolase"/>
    <property type="match status" value="1"/>
</dbReference>
<dbReference type="Pfam" id="PF09752">
    <property type="entry name" value="ABHD18"/>
    <property type="match status" value="1"/>
</dbReference>
<evidence type="ECO:0000256" key="10">
    <source>
        <dbReference type="ARBA" id="ARBA00023033"/>
    </source>
</evidence>
<dbReference type="Proteomes" id="UP000289738">
    <property type="component" value="Chromosome B06"/>
</dbReference>
<evidence type="ECO:0000256" key="4">
    <source>
        <dbReference type="ARBA" id="ARBA00022617"/>
    </source>
</evidence>
<dbReference type="PRINTS" id="PR00463">
    <property type="entry name" value="EP450I"/>
</dbReference>
<dbReference type="InterPro" id="IPR029058">
    <property type="entry name" value="AB_hydrolase_fold"/>
</dbReference>
<dbReference type="InterPro" id="IPR036396">
    <property type="entry name" value="Cyt_P450_sf"/>
</dbReference>
<dbReference type="STRING" id="3818.A0A444YHD6"/>
<protein>
    <submittedName>
        <fullName evidence="14">Uncharacterized protein</fullName>
    </submittedName>
</protein>
<evidence type="ECO:0000256" key="12">
    <source>
        <dbReference type="PIRSR" id="PIRSR602401-1"/>
    </source>
</evidence>
<dbReference type="PANTHER" id="PTHR47944">
    <property type="entry name" value="CYTOCHROME P450 98A9"/>
    <property type="match status" value="1"/>
</dbReference>
<dbReference type="GO" id="GO:0004497">
    <property type="term" value="F:monooxygenase activity"/>
    <property type="evidence" value="ECO:0007669"/>
    <property type="project" value="UniProtKB-KW"/>
</dbReference>
<gene>
    <name evidence="14" type="ORF">Ahy_B06g080173</name>
</gene>
<comment type="cofactor">
    <cofactor evidence="1 12">
        <name>heme</name>
        <dbReference type="ChEBI" id="CHEBI:30413"/>
    </cofactor>
</comment>
<dbReference type="PROSITE" id="PS00086">
    <property type="entry name" value="CYTOCHROME_P450"/>
    <property type="match status" value="1"/>
</dbReference>
<feature type="binding site" description="axial binding residue" evidence="12">
    <location>
        <position position="480"/>
    </location>
    <ligand>
        <name>heme</name>
        <dbReference type="ChEBI" id="CHEBI:30413"/>
    </ligand>
    <ligandPart>
        <name>Fe</name>
        <dbReference type="ChEBI" id="CHEBI:18248"/>
    </ligandPart>
</feature>
<comment type="caution">
    <text evidence="14">The sequence shown here is derived from an EMBL/GenBank/DDBJ whole genome shotgun (WGS) entry which is preliminary data.</text>
</comment>
<sequence length="929" mass="104246">MFLYGYLRGELDSWESTPNMADLQDYTAQVLLIISTILVGSIIIRRRRKQNQIKLPPSPPSLPIIGHLHLLSPLPHQDFHKLSTTYGPIIHLYLGSATCVVASTAEAAREFLKIHETSFSDRPTQTVAVESLSYGFKGFVFAPYGPYWKFMKKVCMSELLGGKMLHQLLHVRQQERKRFLSGLAEKGLAGEAVDVGAELMMLTNNVISMMTMRQKSCSEGGGEAETLRKVVEDTVELSGKFNVSDFLWFMKGVDVQGFKKRLKEIRVRFDALLDRVIEEHQRERRKKKEQGSTTGDDDDVKDILDVLLDISEDETAEIKLDTDNIKAFVMDILVGGTDTTAVTMEWAMAELINNPGVMEKAREEIDAVVGNKNRIVEECDIPNLPYIQAIVKETLRLHPPGALIVRECSRTATVDGYHIPARTRLFINAWSIGRDPNHWENPLDFRPERFIDQNGSALTHLDVRGQHFELIPFGSGRRMCPGISLALPLAYVTLASMLQCFEWKLVNGGDDGIVDMEEKAGLVVPRAHPISLNNNITYPILQNHTLFLSNHILLFFPLSMSFFFSKRRIVMVTVNLGMLHYVLDHVYGAFMHRTKMSTPFFSRGWGGTKLEMLERMIKQLFPEVAGQNWPPTVIQPLWKTVWETRTASLREGVFRTPCEDQLLNALPPESHNARVAFLMPKNVPPHAMSCVVHLAGTGDHTFERRLRLGGPLVKENIATMVLESPFYGQRRPMLQRGAKLLCVSDLLLLGRATIEEARSLLHWLDSEAGFGKMGVCGLSMGGVHAAMVGSLHPTPVATLPFLSPHSAVVAFCEGILKHGTAWEALREDLATEKVAMTLEEVRERMRNVLSLTDVTRFPIPQNPNAVIFVAATDDGYIPKHSVLELQKAWPGSEVRWVTGGHVSSFLLHNGEFRRAIVDSLNRLPWKGSS</sequence>
<evidence type="ECO:0000256" key="7">
    <source>
        <dbReference type="ARBA" id="ARBA00022989"/>
    </source>
</evidence>
<dbReference type="AlphaFoldDB" id="A0A444YHD6"/>
<dbReference type="GO" id="GO:0016705">
    <property type="term" value="F:oxidoreductase activity, acting on paired donors, with incorporation or reduction of molecular oxygen"/>
    <property type="evidence" value="ECO:0007669"/>
    <property type="project" value="InterPro"/>
</dbReference>
<name>A0A444YHD6_ARAHY</name>
<evidence type="ECO:0000256" key="13">
    <source>
        <dbReference type="SAM" id="Phobius"/>
    </source>
</evidence>
<dbReference type="GO" id="GO:0005506">
    <property type="term" value="F:iron ion binding"/>
    <property type="evidence" value="ECO:0007669"/>
    <property type="project" value="InterPro"/>
</dbReference>
<keyword evidence="15" id="KW-1185">Reference proteome</keyword>
<dbReference type="SUPFAM" id="SSF53474">
    <property type="entry name" value="alpha/beta-Hydrolases"/>
    <property type="match status" value="1"/>
</dbReference>
<evidence type="ECO:0000313" key="14">
    <source>
        <dbReference type="EMBL" id="RYR01311.1"/>
    </source>
</evidence>
<dbReference type="SUPFAM" id="SSF48264">
    <property type="entry name" value="Cytochrome P450"/>
    <property type="match status" value="1"/>
</dbReference>
<evidence type="ECO:0000256" key="9">
    <source>
        <dbReference type="ARBA" id="ARBA00023004"/>
    </source>
</evidence>